<dbReference type="PANTHER" id="PTHR10989:SF16">
    <property type="entry name" value="AT02829P-RELATED"/>
    <property type="match status" value="1"/>
</dbReference>
<dbReference type="Pfam" id="PF04750">
    <property type="entry name" value="Far-17a_AIG1"/>
    <property type="match status" value="1"/>
</dbReference>
<dbReference type="Proteomes" id="UP000297245">
    <property type="component" value="Unassembled WGS sequence"/>
</dbReference>
<name>A0A4S8LSA0_DENBC</name>
<feature type="transmembrane region" description="Helical" evidence="5">
    <location>
        <begin position="125"/>
        <end position="145"/>
    </location>
</feature>
<proteinExistence type="predicted"/>
<keyword evidence="2 5" id="KW-0812">Transmembrane</keyword>
<dbReference type="AlphaFoldDB" id="A0A4S8LSA0"/>
<feature type="transmembrane region" description="Helical" evidence="5">
    <location>
        <begin position="43"/>
        <end position="66"/>
    </location>
</feature>
<dbReference type="GO" id="GO:0012505">
    <property type="term" value="C:endomembrane system"/>
    <property type="evidence" value="ECO:0007669"/>
    <property type="project" value="UniProtKB-SubCell"/>
</dbReference>
<comment type="subcellular location">
    <subcellularLocation>
        <location evidence="1">Endomembrane system</location>
        <topology evidence="1">Multi-pass membrane protein</topology>
    </subcellularLocation>
</comment>
<sequence length="222" mass="25001">MSFSFPSVVLHSLSASIMAYGYNQLKTLPIDALVSTQYGGHFQYLTIQGLAIAWLTTIFALASDLFPSINALRKLKRIFFMIAMPLEVVISSIYWPLLLVATHLILQPANTTPSSSSELPKLIRIPLTVDLALHAVPALSLLADFMLFETKYSRKQAVFGATLVASSFTLWYSWWVERCGRINGVYPYPFLTHNTFEGRVLIYLGAGFLAWVSFCFINYFHK</sequence>
<keyword evidence="4 5" id="KW-0472">Membrane</keyword>
<protein>
    <recommendedName>
        <fullName evidence="8">FAR-17a/AIG1-like protein</fullName>
    </recommendedName>
</protein>
<evidence type="ECO:0000313" key="7">
    <source>
        <dbReference type="Proteomes" id="UP000297245"/>
    </source>
</evidence>
<organism evidence="6 7">
    <name type="scientific">Dendrothele bispora (strain CBS 962.96)</name>
    <dbReference type="NCBI Taxonomy" id="1314807"/>
    <lineage>
        <taxon>Eukaryota</taxon>
        <taxon>Fungi</taxon>
        <taxon>Dikarya</taxon>
        <taxon>Basidiomycota</taxon>
        <taxon>Agaricomycotina</taxon>
        <taxon>Agaricomycetes</taxon>
        <taxon>Agaricomycetidae</taxon>
        <taxon>Agaricales</taxon>
        <taxon>Agaricales incertae sedis</taxon>
        <taxon>Dendrothele</taxon>
    </lineage>
</organism>
<evidence type="ECO:0000256" key="1">
    <source>
        <dbReference type="ARBA" id="ARBA00004127"/>
    </source>
</evidence>
<evidence type="ECO:0000256" key="4">
    <source>
        <dbReference type="ARBA" id="ARBA00023136"/>
    </source>
</evidence>
<evidence type="ECO:0000256" key="5">
    <source>
        <dbReference type="SAM" id="Phobius"/>
    </source>
</evidence>
<evidence type="ECO:0000256" key="2">
    <source>
        <dbReference type="ARBA" id="ARBA00022692"/>
    </source>
</evidence>
<accession>A0A4S8LSA0</accession>
<keyword evidence="3 5" id="KW-1133">Transmembrane helix</keyword>
<dbReference type="EMBL" id="ML179286">
    <property type="protein sequence ID" value="THU92181.1"/>
    <property type="molecule type" value="Genomic_DNA"/>
</dbReference>
<dbReference type="OrthoDB" id="1898221at2759"/>
<evidence type="ECO:0008006" key="8">
    <source>
        <dbReference type="Google" id="ProtNLM"/>
    </source>
</evidence>
<feature type="transmembrane region" description="Helical" evidence="5">
    <location>
        <begin position="200"/>
        <end position="220"/>
    </location>
</feature>
<dbReference type="GO" id="GO:0016020">
    <property type="term" value="C:membrane"/>
    <property type="evidence" value="ECO:0007669"/>
    <property type="project" value="InterPro"/>
</dbReference>
<reference evidence="6 7" key="1">
    <citation type="journal article" date="2019" name="Nat. Ecol. Evol.">
        <title>Megaphylogeny resolves global patterns of mushroom evolution.</title>
        <authorList>
            <person name="Varga T."/>
            <person name="Krizsan K."/>
            <person name="Foldi C."/>
            <person name="Dima B."/>
            <person name="Sanchez-Garcia M."/>
            <person name="Sanchez-Ramirez S."/>
            <person name="Szollosi G.J."/>
            <person name="Szarkandi J.G."/>
            <person name="Papp V."/>
            <person name="Albert L."/>
            <person name="Andreopoulos W."/>
            <person name="Angelini C."/>
            <person name="Antonin V."/>
            <person name="Barry K.W."/>
            <person name="Bougher N.L."/>
            <person name="Buchanan P."/>
            <person name="Buyck B."/>
            <person name="Bense V."/>
            <person name="Catcheside P."/>
            <person name="Chovatia M."/>
            <person name="Cooper J."/>
            <person name="Damon W."/>
            <person name="Desjardin D."/>
            <person name="Finy P."/>
            <person name="Geml J."/>
            <person name="Haridas S."/>
            <person name="Hughes K."/>
            <person name="Justo A."/>
            <person name="Karasinski D."/>
            <person name="Kautmanova I."/>
            <person name="Kiss B."/>
            <person name="Kocsube S."/>
            <person name="Kotiranta H."/>
            <person name="LaButti K.M."/>
            <person name="Lechner B.E."/>
            <person name="Liimatainen K."/>
            <person name="Lipzen A."/>
            <person name="Lukacs Z."/>
            <person name="Mihaltcheva S."/>
            <person name="Morgado L.N."/>
            <person name="Niskanen T."/>
            <person name="Noordeloos M.E."/>
            <person name="Ohm R.A."/>
            <person name="Ortiz-Santana B."/>
            <person name="Ovrebo C."/>
            <person name="Racz N."/>
            <person name="Riley R."/>
            <person name="Savchenko A."/>
            <person name="Shiryaev A."/>
            <person name="Soop K."/>
            <person name="Spirin V."/>
            <person name="Szebenyi C."/>
            <person name="Tomsovsky M."/>
            <person name="Tulloss R.E."/>
            <person name="Uehling J."/>
            <person name="Grigoriev I.V."/>
            <person name="Vagvolgyi C."/>
            <person name="Papp T."/>
            <person name="Martin F.M."/>
            <person name="Miettinen O."/>
            <person name="Hibbett D.S."/>
            <person name="Nagy L.G."/>
        </authorList>
    </citation>
    <scope>NUCLEOTIDE SEQUENCE [LARGE SCALE GENOMIC DNA]</scope>
    <source>
        <strain evidence="6 7">CBS 962.96</strain>
    </source>
</reference>
<feature type="transmembrane region" description="Helical" evidence="5">
    <location>
        <begin position="78"/>
        <end position="105"/>
    </location>
</feature>
<dbReference type="PANTHER" id="PTHR10989">
    <property type="entry name" value="ANDROGEN-INDUCED PROTEIN 1-RELATED"/>
    <property type="match status" value="1"/>
</dbReference>
<keyword evidence="7" id="KW-1185">Reference proteome</keyword>
<dbReference type="InterPro" id="IPR006838">
    <property type="entry name" value="ADTRP_AIG1"/>
</dbReference>
<gene>
    <name evidence="6" type="ORF">K435DRAFT_967786</name>
</gene>
<evidence type="ECO:0000256" key="3">
    <source>
        <dbReference type="ARBA" id="ARBA00022989"/>
    </source>
</evidence>
<evidence type="ECO:0000313" key="6">
    <source>
        <dbReference type="EMBL" id="THU92181.1"/>
    </source>
</evidence>
<feature type="transmembrane region" description="Helical" evidence="5">
    <location>
        <begin position="157"/>
        <end position="175"/>
    </location>
</feature>